<comment type="caution">
    <text evidence="2">The sequence shown here is derived from an EMBL/GenBank/DDBJ whole genome shotgun (WGS) entry which is preliminary data.</text>
</comment>
<dbReference type="OrthoDB" id="4110850at2"/>
<evidence type="ECO:0000313" key="2">
    <source>
        <dbReference type="EMBL" id="ORW74113.1"/>
    </source>
</evidence>
<accession>A0A1X2CE83</accession>
<dbReference type="InterPro" id="IPR025382">
    <property type="entry name" value="Cap4-like_endonuclease_dom"/>
</dbReference>
<dbReference type="AlphaFoldDB" id="A0A1X2CE83"/>
<evidence type="ECO:0000313" key="3">
    <source>
        <dbReference type="Proteomes" id="UP000193087"/>
    </source>
</evidence>
<dbReference type="RefSeq" id="WP_085251413.1">
    <property type="nucleotide sequence ID" value="NZ_CAJMWJ010000001.1"/>
</dbReference>
<sequence length="406" mass="43624">MSSDSVGGEGDSFAPIESEAVAAFAGISSDDTGTTTFERFQWQAKLAVRSWLGMLAGDGTLAVLCEHVEDLAFVEASGFCFAQLKTRDRGSWSVAKICEKGHAVDRLAASYDLADAAGIVDRSRFEVWLEGPPSEAKETTDFFNDPTSATSITKKKIRDFGLKGVKLDDFLERLSVRCHQPARSCIDAVVIRLLGAIWPALTMDQLERLYESLLLAAESAQSATALPPSVRAAMRAAQVNPMEDGVWDPIASKSLTEDQLRAICPPLPADTDQELLARAATGEATVLELKLVRAGAREATVRNALVARADADVAATTARASGVMTADSERSLDLRLLDTAHSIASLAASSGVTMQRPGEHIFHTLMSNAANTAALDLDRLYNRDHRLLVGHLCTVSDQCRFGWGVS</sequence>
<reference evidence="2 3" key="1">
    <citation type="submission" date="2016-01" db="EMBL/GenBank/DDBJ databases">
        <title>The new phylogeny of the genus Mycobacterium.</title>
        <authorList>
            <person name="Tarcisio F."/>
            <person name="Conor M."/>
            <person name="Antonella G."/>
            <person name="Elisabetta G."/>
            <person name="Giulia F.S."/>
            <person name="Sara T."/>
            <person name="Anna F."/>
            <person name="Clotilde B."/>
            <person name="Roberto B."/>
            <person name="Veronica D.S."/>
            <person name="Fabio R."/>
            <person name="Monica P."/>
            <person name="Olivier J."/>
            <person name="Enrico T."/>
            <person name="Nicola S."/>
        </authorList>
    </citation>
    <scope>NUCLEOTIDE SEQUENCE [LARGE SCALE GENOMIC DNA]</scope>
    <source>
        <strain evidence="2 3">DSM 45176</strain>
    </source>
</reference>
<dbReference type="Proteomes" id="UP000193087">
    <property type="component" value="Unassembled WGS sequence"/>
</dbReference>
<gene>
    <name evidence="2" type="ORF">AWC22_23610</name>
</gene>
<dbReference type="STRING" id="486698.AWC22_23610"/>
<feature type="domain" description="CD-NTase associated protein 4-like DNA endonuclease" evidence="1">
    <location>
        <begin position="32"/>
        <end position="100"/>
    </location>
</feature>
<dbReference type="GeneID" id="93495919"/>
<dbReference type="GO" id="GO:0004518">
    <property type="term" value="F:nuclease activity"/>
    <property type="evidence" value="ECO:0007669"/>
    <property type="project" value="InterPro"/>
</dbReference>
<name>A0A1X2CE83_9MYCO</name>
<protein>
    <recommendedName>
        <fullName evidence="1">CD-NTase associated protein 4-like DNA endonuclease domain-containing protein</fullName>
    </recommendedName>
</protein>
<keyword evidence="3" id="KW-1185">Reference proteome</keyword>
<organism evidence="2 3">
    <name type="scientific">Mycobacterium riyadhense</name>
    <dbReference type="NCBI Taxonomy" id="486698"/>
    <lineage>
        <taxon>Bacteria</taxon>
        <taxon>Bacillati</taxon>
        <taxon>Actinomycetota</taxon>
        <taxon>Actinomycetes</taxon>
        <taxon>Mycobacteriales</taxon>
        <taxon>Mycobacteriaceae</taxon>
        <taxon>Mycobacterium</taxon>
    </lineage>
</organism>
<dbReference type="Pfam" id="PF14130">
    <property type="entry name" value="Cap4_nuclease"/>
    <property type="match status" value="1"/>
</dbReference>
<dbReference type="EMBL" id="LQPQ01000123">
    <property type="protein sequence ID" value="ORW74113.1"/>
    <property type="molecule type" value="Genomic_DNA"/>
</dbReference>
<proteinExistence type="predicted"/>
<evidence type="ECO:0000259" key="1">
    <source>
        <dbReference type="Pfam" id="PF14130"/>
    </source>
</evidence>